<keyword evidence="1" id="KW-0456">Lyase</keyword>
<dbReference type="RefSeq" id="WP_153494429.1">
    <property type="nucleotide sequence ID" value="NZ_VDFN01000018.1"/>
</dbReference>
<gene>
    <name evidence="1" type="ORF">FHL03_11160</name>
</gene>
<dbReference type="InterPro" id="IPR036188">
    <property type="entry name" value="FAD/NAD-bd_sf"/>
</dbReference>
<dbReference type="PANTHER" id="PTHR37417">
    <property type="entry name" value="67 KDA MYOSIN-CROSS-REACTIVE ANTIGEN FAMILY PROTEIN (AFU_ORTHOLOGUE AFUA_5G09970)"/>
    <property type="match status" value="1"/>
</dbReference>
<comment type="caution">
    <text evidence="1">The sequence shown here is derived from an EMBL/GenBank/DDBJ whole genome shotgun (WGS) entry which is preliminary data.</text>
</comment>
<accession>A0ABW9P9Q0</accession>
<dbReference type="InterPro" id="IPR010354">
    <property type="entry name" value="Oleate_hydratase"/>
</dbReference>
<dbReference type="Pfam" id="PF06100">
    <property type="entry name" value="MCRA"/>
    <property type="match status" value="1"/>
</dbReference>
<sequence>MYRSNGNYEAFAKPVKPEGVDNKSAYIIGSGLAGLAAATFLVRDGQMKGNKIHILEELGLAGGSMDGIWNEQKGYIIRGGREMEPHFETLWDLFRSIPSLENPDVSILDEFYWLNKKDPSFSKGRVIQDRGVELPTEGKLTLSQASVQEILDLCLTPEEDLNDKKINEVFSKEFFDSNFWLYWSTMFAFEPWASEMEMRRYLMRFVHHIDSLSNLSSLRFTKYNQYESLIKPIETFLKNKGVDFQYNTEVKNVKVDTSNNSKVATDIEMISEGEEKTIDLTDQDLVFVTNGSITESTTYGDNNTPAPVEHELGDSWTLWENLAKQDPAFGHPDKFCKNIPEENWVISATITFKDDRVVPYIQKISKKDPHSGSIVTSGPVSIKDSNWLYGYSISRQPHFKAQKPNELIVWVYGLFSDQPGNYIKKKITECTGIELCEEYLYHIGVPEDQIKDIAESANTIPAHMPYITSYFMPRSVGDRPKVVPEGSKNLAFIGNFSETDRDTVFTTEYSVRTGMEAVYTLLNVDRGVPEVFDSSFDVRVLMDALYYLNDKKKITDIKLPFGERMVAKKGLEKIKGTYVEQLLKNAKLL</sequence>
<dbReference type="Proteomes" id="UP000436655">
    <property type="component" value="Unassembled WGS sequence"/>
</dbReference>
<reference evidence="1 2" key="1">
    <citation type="journal article" date="2019" name="Syst. Appl. Microbiol.">
        <title>Polyphasic characterization of two novel Lactobacillus spp. isolated from blown salami packages: Description of Lactobacillus halodurans sp. nov. and Lactobacillus salsicarnum sp. nov.</title>
        <authorList>
            <person name="Schuster J.A."/>
            <person name="Klingl A."/>
            <person name="Vogel R.F."/>
            <person name="Ehrmann M.A."/>
        </authorList>
    </citation>
    <scope>NUCLEOTIDE SEQUENCE [LARGE SCALE GENOMIC DNA]</scope>
    <source>
        <strain evidence="1 2">TMW 1.2098</strain>
    </source>
</reference>
<organism evidence="1 2">
    <name type="scientific">Companilactobacillus mishanensis</name>
    <dbReference type="NCBI Taxonomy" id="2486008"/>
    <lineage>
        <taxon>Bacteria</taxon>
        <taxon>Bacillati</taxon>
        <taxon>Bacillota</taxon>
        <taxon>Bacilli</taxon>
        <taxon>Lactobacillales</taxon>
        <taxon>Lactobacillaceae</taxon>
        <taxon>Companilactobacillus</taxon>
    </lineage>
</organism>
<evidence type="ECO:0000313" key="1">
    <source>
        <dbReference type="EMBL" id="MQS46041.1"/>
    </source>
</evidence>
<protein>
    <submittedName>
        <fullName evidence="1">Oleate hydratase</fullName>
        <ecNumber evidence="1">4.2.1.53</ecNumber>
    </submittedName>
</protein>
<dbReference type="Gene3D" id="3.50.50.60">
    <property type="entry name" value="FAD/NAD(P)-binding domain"/>
    <property type="match status" value="3"/>
</dbReference>
<keyword evidence="2" id="KW-1185">Reference proteome</keyword>
<proteinExistence type="predicted"/>
<dbReference type="GO" id="GO:0050151">
    <property type="term" value="F:oleate hydratase activity"/>
    <property type="evidence" value="ECO:0007669"/>
    <property type="project" value="UniProtKB-EC"/>
</dbReference>
<dbReference type="EMBL" id="VDFN01000018">
    <property type="protein sequence ID" value="MQS46041.1"/>
    <property type="molecule type" value="Genomic_DNA"/>
</dbReference>
<evidence type="ECO:0000313" key="2">
    <source>
        <dbReference type="Proteomes" id="UP000436655"/>
    </source>
</evidence>
<dbReference type="SUPFAM" id="SSF51905">
    <property type="entry name" value="FAD/NAD(P)-binding domain"/>
    <property type="match status" value="1"/>
</dbReference>
<dbReference type="EC" id="4.2.1.53" evidence="1"/>
<dbReference type="NCBIfam" id="NF010584">
    <property type="entry name" value="PRK13977.1"/>
    <property type="match status" value="1"/>
</dbReference>
<dbReference type="PANTHER" id="PTHR37417:SF3">
    <property type="entry name" value="MYOSIN-CROSSREACTIVE PROTEIN"/>
    <property type="match status" value="1"/>
</dbReference>
<name>A0ABW9P9Q0_9LACO</name>